<dbReference type="AlphaFoldDB" id="A0AAW1U234"/>
<keyword evidence="4 8" id="KW-1133">Transmembrane helix</keyword>
<name>A0AAW1U234_9CUCU</name>
<evidence type="ECO:0008006" key="11">
    <source>
        <dbReference type="Google" id="ProtNLM"/>
    </source>
</evidence>
<protein>
    <recommendedName>
        <fullName evidence="11">Ionotropic receptor</fullName>
    </recommendedName>
</protein>
<dbReference type="Proteomes" id="UP001431783">
    <property type="component" value="Unassembled WGS sequence"/>
</dbReference>
<comment type="subcellular location">
    <subcellularLocation>
        <location evidence="1">Cell membrane</location>
        <topology evidence="1">Multi-pass membrane protein</topology>
    </subcellularLocation>
</comment>
<dbReference type="EMBL" id="JARQZJ010000032">
    <property type="protein sequence ID" value="KAK9875023.1"/>
    <property type="molecule type" value="Genomic_DNA"/>
</dbReference>
<evidence type="ECO:0000256" key="4">
    <source>
        <dbReference type="ARBA" id="ARBA00022989"/>
    </source>
</evidence>
<dbReference type="SUPFAM" id="SSF53850">
    <property type="entry name" value="Periplasmic binding protein-like II"/>
    <property type="match status" value="1"/>
</dbReference>
<evidence type="ECO:0000256" key="3">
    <source>
        <dbReference type="ARBA" id="ARBA00022692"/>
    </source>
</evidence>
<keyword evidence="10" id="KW-1185">Reference proteome</keyword>
<keyword evidence="5 8" id="KW-0472">Membrane</keyword>
<dbReference type="PANTHER" id="PTHR42643:SF30">
    <property type="entry name" value="IONOTROPIC RECEPTOR 40A-RELATED"/>
    <property type="match status" value="1"/>
</dbReference>
<dbReference type="GO" id="GO:0005886">
    <property type="term" value="C:plasma membrane"/>
    <property type="evidence" value="ECO:0007669"/>
    <property type="project" value="UniProtKB-SubCell"/>
</dbReference>
<keyword evidence="7" id="KW-0325">Glycoprotein</keyword>
<evidence type="ECO:0000256" key="6">
    <source>
        <dbReference type="ARBA" id="ARBA00023170"/>
    </source>
</evidence>
<feature type="transmembrane region" description="Helical" evidence="8">
    <location>
        <begin position="400"/>
        <end position="418"/>
    </location>
</feature>
<evidence type="ECO:0000256" key="8">
    <source>
        <dbReference type="SAM" id="Phobius"/>
    </source>
</evidence>
<keyword evidence="2" id="KW-1003">Cell membrane</keyword>
<comment type="caution">
    <text evidence="9">The sequence shown here is derived from an EMBL/GenBank/DDBJ whole genome shotgun (WGS) entry which is preliminary data.</text>
</comment>
<keyword evidence="3 8" id="KW-0812">Transmembrane</keyword>
<gene>
    <name evidence="9" type="ORF">WA026_005833</name>
</gene>
<evidence type="ECO:0000256" key="2">
    <source>
        <dbReference type="ARBA" id="ARBA00022475"/>
    </source>
</evidence>
<evidence type="ECO:0000313" key="10">
    <source>
        <dbReference type="Proteomes" id="UP001431783"/>
    </source>
</evidence>
<reference evidence="9 10" key="1">
    <citation type="submission" date="2023-03" db="EMBL/GenBank/DDBJ databases">
        <title>Genome insight into feeding habits of ladybird beetles.</title>
        <authorList>
            <person name="Li H.-S."/>
            <person name="Huang Y.-H."/>
            <person name="Pang H."/>
        </authorList>
    </citation>
    <scope>NUCLEOTIDE SEQUENCE [LARGE SCALE GENOMIC DNA]</scope>
    <source>
        <strain evidence="9">SYSU_2023b</strain>
        <tissue evidence="9">Whole body</tissue>
    </source>
</reference>
<dbReference type="PANTHER" id="PTHR42643">
    <property type="entry name" value="IONOTROPIC RECEPTOR 20A-RELATED"/>
    <property type="match status" value="1"/>
</dbReference>
<feature type="transmembrane region" description="Helical" evidence="8">
    <location>
        <begin position="215"/>
        <end position="232"/>
    </location>
</feature>
<dbReference type="InterPro" id="IPR052192">
    <property type="entry name" value="Insect_Ionotropic_Sensory_Rcpt"/>
</dbReference>
<sequence length="428" mass="50951">MTYNPYKNRILYEVGLKPDAVGNCKDAILGKSLLNVFKVTPPNKWTNTSILIGYSYAPPYTICSNCSRKGIEFEAHFMMMEKMNITGNYIISDFAKLDYDDHVRKLFSTTKYDIILNGVFVKNYDYTKPFHDYYYMYAPSSNKISNWKYIMNIFHSEVWVALMFTVLCICSTWYIINMLSSGEYHPKYILQKFVAIFILSLDQNWYFQIDYLHKLVLYTIIKVFCFVVFLFWKSEYTHRLTQLIYENDITSMSEAMEKELLVGFPSYRFFLFEENPKIMDYLKTHFINCNHSDYCLEQAAYHRNMVTPRVERYFNFIQHEFLDEYGRSLMKKMKYPLLPIQYVQVLPKGHILTHIISKHLEDLRSHGFISRLMKKYDELSRIQPPLYNSRKKLKIEHIEAPLGLWLLGNLVGLVAFFVEKFIAKKHNQ</sequence>
<evidence type="ECO:0000256" key="1">
    <source>
        <dbReference type="ARBA" id="ARBA00004651"/>
    </source>
</evidence>
<evidence type="ECO:0000256" key="5">
    <source>
        <dbReference type="ARBA" id="ARBA00023136"/>
    </source>
</evidence>
<feature type="transmembrane region" description="Helical" evidence="8">
    <location>
        <begin position="158"/>
        <end position="176"/>
    </location>
</feature>
<proteinExistence type="predicted"/>
<keyword evidence="6" id="KW-0675">Receptor</keyword>
<evidence type="ECO:0000313" key="9">
    <source>
        <dbReference type="EMBL" id="KAK9875023.1"/>
    </source>
</evidence>
<organism evidence="9 10">
    <name type="scientific">Henosepilachna vigintioctopunctata</name>
    <dbReference type="NCBI Taxonomy" id="420089"/>
    <lineage>
        <taxon>Eukaryota</taxon>
        <taxon>Metazoa</taxon>
        <taxon>Ecdysozoa</taxon>
        <taxon>Arthropoda</taxon>
        <taxon>Hexapoda</taxon>
        <taxon>Insecta</taxon>
        <taxon>Pterygota</taxon>
        <taxon>Neoptera</taxon>
        <taxon>Endopterygota</taxon>
        <taxon>Coleoptera</taxon>
        <taxon>Polyphaga</taxon>
        <taxon>Cucujiformia</taxon>
        <taxon>Coccinelloidea</taxon>
        <taxon>Coccinellidae</taxon>
        <taxon>Epilachninae</taxon>
        <taxon>Epilachnini</taxon>
        <taxon>Henosepilachna</taxon>
    </lineage>
</organism>
<accession>A0AAW1U234</accession>
<evidence type="ECO:0000256" key="7">
    <source>
        <dbReference type="ARBA" id="ARBA00023180"/>
    </source>
</evidence>